<dbReference type="PANTHER" id="PTHR11820:SF7">
    <property type="entry name" value="ACYLPYRUVASE FAHD1, MITOCHONDRIAL"/>
    <property type="match status" value="1"/>
</dbReference>
<dbReference type="EMBL" id="CDOE01000077">
    <property type="protein sequence ID" value="CEN40700.1"/>
    <property type="molecule type" value="Genomic_DNA"/>
</dbReference>
<name>A0A0B7HN73_9FLAO</name>
<accession>A0A0B7HN73</accession>
<reference evidence="1 2" key="1">
    <citation type="submission" date="2015-01" db="EMBL/GenBank/DDBJ databases">
        <authorList>
            <person name="Xiang T."/>
            <person name="Song Y."/>
            <person name="Huang L."/>
            <person name="Wang B."/>
            <person name="Wu P."/>
        </authorList>
    </citation>
    <scope>NUCLEOTIDE SEQUENCE [LARGE SCALE GENOMIC DNA]</scope>
    <source>
        <strain evidence="1 2">Cc12</strain>
    </source>
</reference>
<gene>
    <name evidence="1" type="ORF">CCAN12_790083</name>
</gene>
<dbReference type="InterPro" id="IPR036663">
    <property type="entry name" value="Fumarylacetoacetase_C_sf"/>
</dbReference>
<dbReference type="RefSeq" id="WP_042001813.1">
    <property type="nucleotide sequence ID" value="NZ_CP022382.1"/>
</dbReference>
<evidence type="ECO:0000313" key="2">
    <source>
        <dbReference type="Proteomes" id="UP000044026"/>
    </source>
</evidence>
<dbReference type="NCBIfam" id="NF007967">
    <property type="entry name" value="PRK10691.1"/>
    <property type="match status" value="1"/>
</dbReference>
<proteinExistence type="predicted"/>
<dbReference type="AlphaFoldDB" id="A0A0B7HN73"/>
<organism evidence="1 2">
    <name type="scientific">Capnocytophaga canimorsus</name>
    <dbReference type="NCBI Taxonomy" id="28188"/>
    <lineage>
        <taxon>Bacteria</taxon>
        <taxon>Pseudomonadati</taxon>
        <taxon>Bacteroidota</taxon>
        <taxon>Flavobacteriia</taxon>
        <taxon>Flavobacteriales</taxon>
        <taxon>Flavobacteriaceae</taxon>
        <taxon>Capnocytophaga</taxon>
    </lineage>
</organism>
<dbReference type="GO" id="GO:0018773">
    <property type="term" value="F:acetylpyruvate hydrolase activity"/>
    <property type="evidence" value="ECO:0007669"/>
    <property type="project" value="TreeGrafter"/>
</dbReference>
<evidence type="ECO:0000313" key="1">
    <source>
        <dbReference type="EMBL" id="CEN40700.1"/>
    </source>
</evidence>
<dbReference type="Gene3D" id="3.90.850.10">
    <property type="entry name" value="Fumarylacetoacetase-like, C-terminal domain"/>
    <property type="match status" value="1"/>
</dbReference>
<dbReference type="InterPro" id="IPR011234">
    <property type="entry name" value="Fumarylacetoacetase-like_C"/>
</dbReference>
<dbReference type="Proteomes" id="UP000044026">
    <property type="component" value="Unassembled WGS sequence"/>
</dbReference>
<dbReference type="GeneID" id="69580065"/>
<sequence>MKIICVGKNYANHIQEMGGEKPKDIVLFIKPDTAIHNPELPFYIPDFTADLHHEVELVIKINQNGKHISEKFAHKYYDEITLGIDFTARDLQAQLKKEGLPWEKSKAFDGSAVVSSFLPKAQFGKAIGFSLNKNGVTVQQGNTADMIWNIDQIISQVSKFFTLRKGDFIFTGTPAGVGSVHSGDFLEGFLEGESVFSLRIK</sequence>
<dbReference type="PANTHER" id="PTHR11820">
    <property type="entry name" value="ACYLPYRUVASE"/>
    <property type="match status" value="1"/>
</dbReference>
<dbReference type="SUPFAM" id="SSF56529">
    <property type="entry name" value="FAH"/>
    <property type="match status" value="1"/>
</dbReference>
<protein>
    <submittedName>
        <fullName evidence="1">Uncharacterized protein</fullName>
    </submittedName>
</protein>
<dbReference type="Pfam" id="PF01557">
    <property type="entry name" value="FAA_hydrolase"/>
    <property type="match status" value="1"/>
</dbReference>